<dbReference type="AlphaFoldDB" id="A0A8T1N3C1"/>
<proteinExistence type="predicted"/>
<evidence type="ECO:0000313" key="3">
    <source>
        <dbReference type="EMBL" id="KAG6624292.1"/>
    </source>
</evidence>
<keyword evidence="2" id="KW-0732">Signal</keyword>
<evidence type="ECO:0000256" key="2">
    <source>
        <dbReference type="SAM" id="SignalP"/>
    </source>
</evidence>
<feature type="compositionally biased region" description="Polar residues" evidence="1">
    <location>
        <begin position="52"/>
        <end position="65"/>
    </location>
</feature>
<feature type="signal peptide" evidence="2">
    <location>
        <begin position="1"/>
        <end position="32"/>
    </location>
</feature>
<evidence type="ECO:0000313" key="4">
    <source>
        <dbReference type="Proteomes" id="UP000811609"/>
    </source>
</evidence>
<name>A0A8T1N3C1_CARIL</name>
<dbReference type="EMBL" id="CM031824">
    <property type="protein sequence ID" value="KAG6624292.1"/>
    <property type="molecule type" value="Genomic_DNA"/>
</dbReference>
<accession>A0A8T1N3C1</accession>
<feature type="region of interest" description="Disordered" evidence="1">
    <location>
        <begin position="52"/>
        <end position="71"/>
    </location>
</feature>
<evidence type="ECO:0000256" key="1">
    <source>
        <dbReference type="SAM" id="MobiDB-lite"/>
    </source>
</evidence>
<organism evidence="3 4">
    <name type="scientific">Carya illinoinensis</name>
    <name type="common">Pecan</name>
    <dbReference type="NCBI Taxonomy" id="32201"/>
    <lineage>
        <taxon>Eukaryota</taxon>
        <taxon>Viridiplantae</taxon>
        <taxon>Streptophyta</taxon>
        <taxon>Embryophyta</taxon>
        <taxon>Tracheophyta</taxon>
        <taxon>Spermatophyta</taxon>
        <taxon>Magnoliopsida</taxon>
        <taxon>eudicotyledons</taxon>
        <taxon>Gunneridae</taxon>
        <taxon>Pentapetalae</taxon>
        <taxon>rosids</taxon>
        <taxon>fabids</taxon>
        <taxon>Fagales</taxon>
        <taxon>Juglandaceae</taxon>
        <taxon>Carya</taxon>
    </lineage>
</organism>
<reference evidence="3" key="1">
    <citation type="submission" date="2020-12" db="EMBL/GenBank/DDBJ databases">
        <title>WGS assembly of Carya illinoinensis cv. Pawnee.</title>
        <authorList>
            <person name="Platts A."/>
            <person name="Shu S."/>
            <person name="Wright S."/>
            <person name="Barry K."/>
            <person name="Edger P."/>
            <person name="Pires J.C."/>
            <person name="Schmutz J."/>
        </authorList>
    </citation>
    <scope>NUCLEOTIDE SEQUENCE</scope>
    <source>
        <tissue evidence="3">Leaf</tissue>
    </source>
</reference>
<comment type="caution">
    <text evidence="3">The sequence shown here is derived from an EMBL/GenBank/DDBJ whole genome shotgun (WGS) entry which is preliminary data.</text>
</comment>
<gene>
    <name evidence="3" type="ORF">CIPAW_16G016400</name>
</gene>
<feature type="chain" id="PRO_5035729886" evidence="2">
    <location>
        <begin position="33"/>
        <end position="71"/>
    </location>
</feature>
<sequence length="71" mass="7599">MARMATTKATKFIVLAVLVAIFLLMSTEVATAALDASLTDQLKLGRRVLQTNTNGRGGYNSYNTTGRGGYN</sequence>
<dbReference type="Proteomes" id="UP000811609">
    <property type="component" value="Chromosome 16"/>
</dbReference>
<keyword evidence="4" id="KW-1185">Reference proteome</keyword>
<protein>
    <submittedName>
        <fullName evidence="3">Uncharacterized protein</fullName>
    </submittedName>
</protein>